<dbReference type="EMBL" id="CAFBON010000131">
    <property type="protein sequence ID" value="CAB4993701.1"/>
    <property type="molecule type" value="Genomic_DNA"/>
</dbReference>
<dbReference type="EMBL" id="CAEZXX010000148">
    <property type="protein sequence ID" value="CAB4722014.1"/>
    <property type="molecule type" value="Genomic_DNA"/>
</dbReference>
<reference evidence="3" key="1">
    <citation type="submission" date="2020-05" db="EMBL/GenBank/DDBJ databases">
        <authorList>
            <person name="Chiriac C."/>
            <person name="Salcher M."/>
            <person name="Ghai R."/>
            <person name="Kavagutti S V."/>
        </authorList>
    </citation>
    <scope>NUCLEOTIDE SEQUENCE</scope>
</reference>
<dbReference type="EMBL" id="CAEZYY010000033">
    <property type="protein sequence ID" value="CAB4764418.1"/>
    <property type="molecule type" value="Genomic_DNA"/>
</dbReference>
<gene>
    <name evidence="2" type="ORF">UFOPK2602_01802</name>
    <name evidence="3" type="ORF">UFOPK2806_01935</name>
    <name evidence="4" type="ORF">UFOPK3001_02035</name>
    <name evidence="5" type="ORF">UFOPK3417_01107</name>
    <name evidence="6" type="ORF">UFOPK3954_01328</name>
    <name evidence="7" type="ORF">UFOPK4306_01622</name>
</gene>
<evidence type="ECO:0000313" key="3">
    <source>
        <dbReference type="EMBL" id="CAB4764418.1"/>
    </source>
</evidence>
<evidence type="ECO:0000313" key="5">
    <source>
        <dbReference type="EMBL" id="CAB4877927.1"/>
    </source>
</evidence>
<evidence type="ECO:0000313" key="2">
    <source>
        <dbReference type="EMBL" id="CAB4722014.1"/>
    </source>
</evidence>
<sequence length="63" mass="6783">MSDIEQIWTYYATRFLASRDTDRDRGEISATTVALAALLVLAAIAVGGIIRAKVTAKANSIEL</sequence>
<dbReference type="AlphaFoldDB" id="A0A6J6UZI0"/>
<dbReference type="EMBL" id="CAFBQP010000063">
    <property type="protein sequence ID" value="CAB5065598.1"/>
    <property type="molecule type" value="Genomic_DNA"/>
</dbReference>
<feature type="transmembrane region" description="Helical" evidence="1">
    <location>
        <begin position="28"/>
        <end position="50"/>
    </location>
</feature>
<name>A0A6J6UZI0_9ZZZZ</name>
<dbReference type="EMBL" id="CAFAAJ010000164">
    <property type="protein sequence ID" value="CAB4818102.1"/>
    <property type="molecule type" value="Genomic_DNA"/>
</dbReference>
<evidence type="ECO:0000256" key="1">
    <source>
        <dbReference type="SAM" id="Phobius"/>
    </source>
</evidence>
<proteinExistence type="predicted"/>
<organism evidence="3">
    <name type="scientific">freshwater metagenome</name>
    <dbReference type="NCBI Taxonomy" id="449393"/>
    <lineage>
        <taxon>unclassified sequences</taxon>
        <taxon>metagenomes</taxon>
        <taxon>ecological metagenomes</taxon>
    </lineage>
</organism>
<protein>
    <submittedName>
        <fullName evidence="3">Unannotated protein</fullName>
    </submittedName>
</protein>
<keyword evidence="1" id="KW-1133">Transmembrane helix</keyword>
<dbReference type="EMBL" id="CAFBLR010000102">
    <property type="protein sequence ID" value="CAB4877927.1"/>
    <property type="molecule type" value="Genomic_DNA"/>
</dbReference>
<keyword evidence="1" id="KW-0812">Transmembrane</keyword>
<evidence type="ECO:0000313" key="4">
    <source>
        <dbReference type="EMBL" id="CAB4818102.1"/>
    </source>
</evidence>
<evidence type="ECO:0000313" key="7">
    <source>
        <dbReference type="EMBL" id="CAB5065598.1"/>
    </source>
</evidence>
<accession>A0A6J6UZI0</accession>
<evidence type="ECO:0000313" key="6">
    <source>
        <dbReference type="EMBL" id="CAB4993701.1"/>
    </source>
</evidence>
<keyword evidence="1" id="KW-0472">Membrane</keyword>